<dbReference type="Proteomes" id="UP000243528">
    <property type="component" value="Unassembled WGS sequence"/>
</dbReference>
<dbReference type="OrthoDB" id="4571714at2"/>
<keyword evidence="2" id="KW-1185">Reference proteome</keyword>
<accession>A0A2P8DLV9</accession>
<name>A0A2P8DLV9_9ACTN</name>
<organism evidence="1 2">
    <name type="scientific">Haloactinopolyspora alba</name>
    <dbReference type="NCBI Taxonomy" id="648780"/>
    <lineage>
        <taxon>Bacteria</taxon>
        <taxon>Bacillati</taxon>
        <taxon>Actinomycetota</taxon>
        <taxon>Actinomycetes</taxon>
        <taxon>Jiangellales</taxon>
        <taxon>Jiangellaceae</taxon>
        <taxon>Haloactinopolyspora</taxon>
    </lineage>
</organism>
<reference evidence="1 2" key="1">
    <citation type="submission" date="2018-03" db="EMBL/GenBank/DDBJ databases">
        <title>Genomic Encyclopedia of Archaeal and Bacterial Type Strains, Phase II (KMG-II): from individual species to whole genera.</title>
        <authorList>
            <person name="Goeker M."/>
        </authorList>
    </citation>
    <scope>NUCLEOTIDE SEQUENCE [LARGE SCALE GENOMIC DNA]</scope>
    <source>
        <strain evidence="1 2">DSM 45211</strain>
    </source>
</reference>
<proteinExistence type="predicted"/>
<comment type="caution">
    <text evidence="1">The sequence shown here is derived from an EMBL/GenBank/DDBJ whole genome shotgun (WGS) entry which is preliminary data.</text>
</comment>
<protein>
    <submittedName>
        <fullName evidence="1">AlpA family transcriptional regulator</fullName>
    </submittedName>
</protein>
<dbReference type="RefSeq" id="WP_129711112.1">
    <property type="nucleotide sequence ID" value="NZ_PYGE01000020.1"/>
</dbReference>
<dbReference type="AlphaFoldDB" id="A0A2P8DLV9"/>
<evidence type="ECO:0000313" key="1">
    <source>
        <dbReference type="EMBL" id="PSK98223.1"/>
    </source>
</evidence>
<sequence>MPDAAADLAAVLRPSDRPNAELTAGGGNYVRSAGSWLYAATGDPVPGAADLTLGQRYAAAPRVQRDEREYVLLDDGWLLGSQARPELGWCLQCMVRITDAHPSLTAAVPVEELAGRASVVVGLTAPELEAANLLTSSAIAHLLGVTRSTVNAYHSRGQMPPPALTLSRRLPLWPRPIIDHWMAGHTRRHRDG</sequence>
<gene>
    <name evidence="1" type="ORF">CLV30_1209</name>
</gene>
<dbReference type="EMBL" id="PYGE01000020">
    <property type="protein sequence ID" value="PSK98223.1"/>
    <property type="molecule type" value="Genomic_DNA"/>
</dbReference>
<evidence type="ECO:0000313" key="2">
    <source>
        <dbReference type="Proteomes" id="UP000243528"/>
    </source>
</evidence>